<evidence type="ECO:0000313" key="4">
    <source>
        <dbReference type="Proteomes" id="UP001054945"/>
    </source>
</evidence>
<sequence>MPFLLTIKSMTRNFDGGASEEFICKDSHYCFSTVDNSCAEMRTYCIDKSLVCNGHPNCGNEDYTDEDKCNIPLLAGCGAAGGVLLLSLIVGFCLYKRHNGLRSPRSHPLNMQLRQLGTALPTRVGRPLDISITLIDQVAVFTQQQAMSCYTGSLLPVDGGIKSDYQRPIACPLLQPFDFDHPPFPWRLSVFENKGSQEIPLMARAIISVKFQVEQDSQEDRKIYDTSNHFLMEIF</sequence>
<dbReference type="Proteomes" id="UP001054945">
    <property type="component" value="Unassembled WGS sequence"/>
</dbReference>
<comment type="caution">
    <text evidence="3">The sequence shown here is derived from an EMBL/GenBank/DDBJ whole genome shotgun (WGS) entry which is preliminary data.</text>
</comment>
<feature type="transmembrane region" description="Helical" evidence="2">
    <location>
        <begin position="71"/>
        <end position="95"/>
    </location>
</feature>
<reference evidence="3 4" key="1">
    <citation type="submission" date="2021-06" db="EMBL/GenBank/DDBJ databases">
        <title>Caerostris extrusa draft genome.</title>
        <authorList>
            <person name="Kono N."/>
            <person name="Arakawa K."/>
        </authorList>
    </citation>
    <scope>NUCLEOTIDE SEQUENCE [LARGE SCALE GENOMIC DNA]</scope>
</reference>
<keyword evidence="2" id="KW-0472">Membrane</keyword>
<dbReference type="EMBL" id="BPLR01012075">
    <property type="protein sequence ID" value="GIY51152.1"/>
    <property type="molecule type" value="Genomic_DNA"/>
</dbReference>
<proteinExistence type="predicted"/>
<gene>
    <name evidence="3" type="primary">AVEN_117388_1</name>
    <name evidence="3" type="ORF">CEXT_58491</name>
</gene>
<organism evidence="3 4">
    <name type="scientific">Caerostris extrusa</name>
    <name type="common">Bark spider</name>
    <name type="synonym">Caerostris bankana</name>
    <dbReference type="NCBI Taxonomy" id="172846"/>
    <lineage>
        <taxon>Eukaryota</taxon>
        <taxon>Metazoa</taxon>
        <taxon>Ecdysozoa</taxon>
        <taxon>Arthropoda</taxon>
        <taxon>Chelicerata</taxon>
        <taxon>Arachnida</taxon>
        <taxon>Araneae</taxon>
        <taxon>Araneomorphae</taxon>
        <taxon>Entelegynae</taxon>
        <taxon>Araneoidea</taxon>
        <taxon>Araneidae</taxon>
        <taxon>Caerostris</taxon>
    </lineage>
</organism>
<dbReference type="AlphaFoldDB" id="A0AAV4U092"/>
<keyword evidence="2" id="KW-0812">Transmembrane</keyword>
<evidence type="ECO:0000256" key="1">
    <source>
        <dbReference type="ARBA" id="ARBA00023157"/>
    </source>
</evidence>
<keyword evidence="4" id="KW-1185">Reference proteome</keyword>
<keyword evidence="1" id="KW-1015">Disulfide bond</keyword>
<dbReference type="CDD" id="cd00112">
    <property type="entry name" value="LDLa"/>
    <property type="match status" value="1"/>
</dbReference>
<keyword evidence="2" id="KW-1133">Transmembrane helix</keyword>
<accession>A0AAV4U092</accession>
<protein>
    <submittedName>
        <fullName evidence="3">CUB domain-containing protein</fullName>
    </submittedName>
</protein>
<evidence type="ECO:0000313" key="3">
    <source>
        <dbReference type="EMBL" id="GIY51152.1"/>
    </source>
</evidence>
<evidence type="ECO:0000256" key="2">
    <source>
        <dbReference type="SAM" id="Phobius"/>
    </source>
</evidence>
<dbReference type="InterPro" id="IPR002172">
    <property type="entry name" value="LDrepeatLR_classA_rpt"/>
</dbReference>
<name>A0AAV4U092_CAEEX</name>